<feature type="transmembrane region" description="Helical" evidence="1">
    <location>
        <begin position="34"/>
        <end position="52"/>
    </location>
</feature>
<sequence>MKLIKIIISSLALLFCLYVTIMFAADTVPDMTRRLLLLMAVYWFIFPILIWIPIFKRTGGLTFTVIIGMMVIMASYLILGDENWPLLIMQVLLLGSLSWLSYPHVHNQ</sequence>
<dbReference type="EMBL" id="JBHSSD010000009">
    <property type="protein sequence ID" value="MFC6163554.1"/>
    <property type="molecule type" value="Genomic_DNA"/>
</dbReference>
<dbReference type="RefSeq" id="WP_137638994.1">
    <property type="nucleotide sequence ID" value="NZ_BJDK01000001.1"/>
</dbReference>
<keyword evidence="1" id="KW-1133">Transmembrane helix</keyword>
<evidence type="ECO:0008006" key="4">
    <source>
        <dbReference type="Google" id="ProtNLM"/>
    </source>
</evidence>
<keyword evidence="3" id="KW-1185">Reference proteome</keyword>
<keyword evidence="1" id="KW-0812">Transmembrane</keyword>
<evidence type="ECO:0000313" key="3">
    <source>
        <dbReference type="Proteomes" id="UP001596253"/>
    </source>
</evidence>
<protein>
    <recommendedName>
        <fullName evidence="4">Integral membrane protein</fullName>
    </recommendedName>
</protein>
<feature type="transmembrane region" description="Helical" evidence="1">
    <location>
        <begin position="59"/>
        <end position="78"/>
    </location>
</feature>
<keyword evidence="1" id="KW-0472">Membrane</keyword>
<accession>A0ABW1R308</accession>
<gene>
    <name evidence="2" type="ORF">ACFP3T_02570</name>
</gene>
<evidence type="ECO:0000313" key="2">
    <source>
        <dbReference type="EMBL" id="MFC6163554.1"/>
    </source>
</evidence>
<feature type="transmembrane region" description="Helical" evidence="1">
    <location>
        <begin position="84"/>
        <end position="102"/>
    </location>
</feature>
<comment type="caution">
    <text evidence="2">The sequence shown here is derived from an EMBL/GenBank/DDBJ whole genome shotgun (WGS) entry which is preliminary data.</text>
</comment>
<reference evidence="3" key="1">
    <citation type="journal article" date="2019" name="Int. J. Syst. Evol. Microbiol.">
        <title>The Global Catalogue of Microorganisms (GCM) 10K type strain sequencing project: providing services to taxonomists for standard genome sequencing and annotation.</title>
        <authorList>
            <consortium name="The Broad Institute Genomics Platform"/>
            <consortium name="The Broad Institute Genome Sequencing Center for Infectious Disease"/>
            <person name="Wu L."/>
            <person name="Ma J."/>
        </authorList>
    </citation>
    <scope>NUCLEOTIDE SEQUENCE [LARGE SCALE GENOMIC DNA]</scope>
    <source>
        <strain evidence="3">CCM 8932</strain>
    </source>
</reference>
<name>A0ABW1R308_9LACO</name>
<organism evidence="2 3">
    <name type="scientific">Lactiplantibacillus dongliensis</name>
    <dbReference type="NCBI Taxonomy" id="2559919"/>
    <lineage>
        <taxon>Bacteria</taxon>
        <taxon>Bacillati</taxon>
        <taxon>Bacillota</taxon>
        <taxon>Bacilli</taxon>
        <taxon>Lactobacillales</taxon>
        <taxon>Lactobacillaceae</taxon>
        <taxon>Lactiplantibacillus</taxon>
    </lineage>
</organism>
<dbReference type="Proteomes" id="UP001596253">
    <property type="component" value="Unassembled WGS sequence"/>
</dbReference>
<evidence type="ECO:0000256" key="1">
    <source>
        <dbReference type="SAM" id="Phobius"/>
    </source>
</evidence>
<proteinExistence type="predicted"/>